<evidence type="ECO:0000313" key="7">
    <source>
        <dbReference type="EMBL" id="GFE83441.1"/>
    </source>
</evidence>
<comment type="caution">
    <text evidence="7">The sequence shown here is derived from an EMBL/GenBank/DDBJ whole genome shotgun (WGS) entry which is preliminary data.</text>
</comment>
<reference evidence="8" key="1">
    <citation type="submission" date="2020-01" db="EMBL/GenBank/DDBJ databases">
        <title>'Steroidobacter agaridevorans' sp. nov., agar-degrading bacteria isolated from rhizosphere soils.</title>
        <authorList>
            <person name="Ikenaga M."/>
            <person name="Kataoka M."/>
            <person name="Murouchi A."/>
            <person name="Katsuragi S."/>
            <person name="Sakai M."/>
        </authorList>
    </citation>
    <scope>NUCLEOTIDE SEQUENCE [LARGE SCALE GENOMIC DNA]</scope>
    <source>
        <strain evidence="8">YU21-B</strain>
    </source>
</reference>
<dbReference type="PROSITE" id="PS51007">
    <property type="entry name" value="CYTC"/>
    <property type="match status" value="1"/>
</dbReference>
<keyword evidence="8" id="KW-1185">Reference proteome</keyword>
<gene>
    <name evidence="7" type="ORF">GCM10011487_54410</name>
</gene>
<protein>
    <recommendedName>
        <fullName evidence="6">Cytochrome c domain-containing protein</fullName>
    </recommendedName>
</protein>
<keyword evidence="1 4" id="KW-0349">Heme</keyword>
<evidence type="ECO:0000256" key="3">
    <source>
        <dbReference type="ARBA" id="ARBA00023004"/>
    </source>
</evidence>
<evidence type="ECO:0000256" key="5">
    <source>
        <dbReference type="SAM" id="MobiDB-lite"/>
    </source>
</evidence>
<feature type="region of interest" description="Disordered" evidence="5">
    <location>
        <begin position="1"/>
        <end position="27"/>
    </location>
</feature>
<dbReference type="InterPro" id="IPR011042">
    <property type="entry name" value="6-blade_b-propeller_TolB-like"/>
</dbReference>
<evidence type="ECO:0000313" key="8">
    <source>
        <dbReference type="Proteomes" id="UP000445000"/>
    </source>
</evidence>
<dbReference type="Gene3D" id="2.120.10.30">
    <property type="entry name" value="TolB, C-terminal domain"/>
    <property type="match status" value="1"/>
</dbReference>
<evidence type="ECO:0000259" key="6">
    <source>
        <dbReference type="PROSITE" id="PS51007"/>
    </source>
</evidence>
<name>A0A829YKS1_9GAMM</name>
<organism evidence="7 8">
    <name type="scientific">Steroidobacter agaridevorans</name>
    <dbReference type="NCBI Taxonomy" id="2695856"/>
    <lineage>
        <taxon>Bacteria</taxon>
        <taxon>Pseudomonadati</taxon>
        <taxon>Pseudomonadota</taxon>
        <taxon>Gammaproteobacteria</taxon>
        <taxon>Steroidobacterales</taxon>
        <taxon>Steroidobacteraceae</taxon>
        <taxon>Steroidobacter</taxon>
    </lineage>
</organism>
<dbReference type="Gene3D" id="1.10.760.10">
    <property type="entry name" value="Cytochrome c-like domain"/>
    <property type="match status" value="1"/>
</dbReference>
<dbReference type="Proteomes" id="UP000445000">
    <property type="component" value="Unassembled WGS sequence"/>
</dbReference>
<dbReference type="PANTHER" id="PTHR19328">
    <property type="entry name" value="HEDGEHOG-INTERACTING PROTEIN"/>
    <property type="match status" value="1"/>
</dbReference>
<accession>A0A829YKS1</accession>
<dbReference type="GO" id="GO:0009055">
    <property type="term" value="F:electron transfer activity"/>
    <property type="evidence" value="ECO:0007669"/>
    <property type="project" value="InterPro"/>
</dbReference>
<dbReference type="AlphaFoldDB" id="A0A829YKS1"/>
<dbReference type="SUPFAM" id="SSF50952">
    <property type="entry name" value="Soluble quinoprotein glucose dehydrogenase"/>
    <property type="match status" value="1"/>
</dbReference>
<dbReference type="InterPro" id="IPR011041">
    <property type="entry name" value="Quinoprot_gluc/sorb_DH_b-prop"/>
</dbReference>
<feature type="domain" description="Cytochrome c" evidence="6">
    <location>
        <begin position="21"/>
        <end position="104"/>
    </location>
</feature>
<dbReference type="EMBL" id="BLJN01000006">
    <property type="protein sequence ID" value="GFE83441.1"/>
    <property type="molecule type" value="Genomic_DNA"/>
</dbReference>
<keyword evidence="2 4" id="KW-0479">Metal-binding</keyword>
<evidence type="ECO:0000256" key="1">
    <source>
        <dbReference type="ARBA" id="ARBA00022617"/>
    </source>
</evidence>
<feature type="compositionally biased region" description="Polar residues" evidence="5">
    <location>
        <begin position="18"/>
        <end position="27"/>
    </location>
</feature>
<dbReference type="Pfam" id="PF13442">
    <property type="entry name" value="Cytochrome_CBB3"/>
    <property type="match status" value="1"/>
</dbReference>
<sequence>MLAAPGALGSVEDAKPPGQSSQAKTSNEVFRQKFVEHCSSCHGMDLAGGRAPSLFDQTLLESRTDEALHHTIDAGRPAAGMPAFKGVLSDDEIWHLIQFLRTSAGAMKGKRPFVESPNNRIVDSAKQKFRLEVVAAGLEVPWGMALLPDGRLLVTERPGRLRIIENGRLLQKPVAGTPTVRVGHDAGMFDVAVHPDYRRNGWIYLSYAETLPGYVAPPPSGDAPAPIPPSMTVVVRGKLDGDEWVQTQTIFRAPPALYTSSGVHYGSRFTFDRAGHLFFSIGDRGSISAAQDLSTPIGKIHRVNDDGSVPSDNPFVHTHGAVPTTWSYGHRNPQGFAWDPVTGLLWASEHGPGGGDEINIIERGRNYGWGVITMGRQPGIDQRAESGMEQPIVYYTPSIAPSGIAFYSGDRYPRWRNNLFVAGLAGQQLRRLEVQDRRVVAQEVLFQQFGRTRTAIVGPEGLFYVLLQNPTGGTTGLKLEASTPGMVVRLMPVD</sequence>
<dbReference type="InterPro" id="IPR036909">
    <property type="entry name" value="Cyt_c-like_dom_sf"/>
</dbReference>
<dbReference type="InterPro" id="IPR009056">
    <property type="entry name" value="Cyt_c-like_dom"/>
</dbReference>
<dbReference type="Pfam" id="PF07995">
    <property type="entry name" value="GSDH"/>
    <property type="match status" value="1"/>
</dbReference>
<dbReference type="GO" id="GO:0046872">
    <property type="term" value="F:metal ion binding"/>
    <property type="evidence" value="ECO:0007669"/>
    <property type="project" value="UniProtKB-KW"/>
</dbReference>
<evidence type="ECO:0000256" key="2">
    <source>
        <dbReference type="ARBA" id="ARBA00022723"/>
    </source>
</evidence>
<dbReference type="PANTHER" id="PTHR19328:SF75">
    <property type="entry name" value="ALDOSE SUGAR DEHYDROGENASE YLII"/>
    <property type="match status" value="1"/>
</dbReference>
<evidence type="ECO:0000256" key="4">
    <source>
        <dbReference type="PROSITE-ProRule" id="PRU00433"/>
    </source>
</evidence>
<keyword evidence="3 4" id="KW-0408">Iron</keyword>
<proteinExistence type="predicted"/>
<dbReference type="SUPFAM" id="SSF46626">
    <property type="entry name" value="Cytochrome c"/>
    <property type="match status" value="1"/>
</dbReference>
<dbReference type="GO" id="GO:0020037">
    <property type="term" value="F:heme binding"/>
    <property type="evidence" value="ECO:0007669"/>
    <property type="project" value="InterPro"/>
</dbReference>
<dbReference type="InterPro" id="IPR012938">
    <property type="entry name" value="Glc/Sorbosone_DH"/>
</dbReference>